<evidence type="ECO:0000256" key="1">
    <source>
        <dbReference type="SAM" id="Phobius"/>
    </source>
</evidence>
<keyword evidence="1" id="KW-1133">Transmembrane helix</keyword>
<feature type="transmembrane region" description="Helical" evidence="1">
    <location>
        <begin position="12"/>
        <end position="29"/>
    </location>
</feature>
<dbReference type="GeneID" id="40382803"/>
<dbReference type="KEGG" id="pkz:C5L36_0B02945"/>
<dbReference type="Proteomes" id="UP000249293">
    <property type="component" value="Chromosome 2"/>
</dbReference>
<proteinExistence type="predicted"/>
<dbReference type="RefSeq" id="XP_029320515.1">
    <property type="nucleotide sequence ID" value="XM_029464656.1"/>
</dbReference>
<dbReference type="AlphaFoldDB" id="A0A2U9R1P9"/>
<name>A0A2U9R1P9_PICKU</name>
<dbReference type="VEuPathDB" id="FungiDB:C5L36_0B02945"/>
<sequence length="134" mass="15348">MQFERKRIWDYFLIYTSFATFICSFFPRIGKDICLVCKYSTGIVCFFFFAKDLVFLAFFLKSSSTLQINKVLSTIFAGLCSGITGYIITLIIIASYMAFEAQKLPLRIQISYSHYLNVKVSFCADSKSSYLGTM</sequence>
<dbReference type="EMBL" id="CP028774">
    <property type="protein sequence ID" value="AWU75038.1"/>
    <property type="molecule type" value="Genomic_DNA"/>
</dbReference>
<protein>
    <submittedName>
        <fullName evidence="2">Uncharacterized protein</fullName>
    </submittedName>
</protein>
<keyword evidence="1" id="KW-0812">Transmembrane</keyword>
<accession>A0A2U9R1P9</accession>
<reference evidence="2 3" key="1">
    <citation type="submission" date="2018-06" db="EMBL/GenBank/DDBJ databases">
        <title>Population genomics shows no distinction between pathogenic Candida krusei and environmental Pichia kudriavzevii: One species, four names.</title>
        <authorList>
            <person name="Douglass A.P."/>
            <person name="Offei B."/>
            <person name="Braun-Galleani S."/>
            <person name="Coughlan A.Y."/>
            <person name="Martos A."/>
            <person name="Ortiz-Merino R.A."/>
            <person name="Byrne K.P."/>
            <person name="Wolfe K.H."/>
        </authorList>
    </citation>
    <scope>NUCLEOTIDE SEQUENCE [LARGE SCALE GENOMIC DNA]</scope>
    <source>
        <strain evidence="2 3">CBS573</strain>
    </source>
</reference>
<feature type="transmembrane region" description="Helical" evidence="1">
    <location>
        <begin position="72"/>
        <end position="99"/>
    </location>
</feature>
<gene>
    <name evidence="2" type="ORF">C5L36_0B02945</name>
</gene>
<keyword evidence="3" id="KW-1185">Reference proteome</keyword>
<evidence type="ECO:0000313" key="2">
    <source>
        <dbReference type="EMBL" id="AWU75038.1"/>
    </source>
</evidence>
<keyword evidence="1" id="KW-0472">Membrane</keyword>
<organism evidence="2 3">
    <name type="scientific">Pichia kudriavzevii</name>
    <name type="common">Yeast</name>
    <name type="synonym">Issatchenkia orientalis</name>
    <dbReference type="NCBI Taxonomy" id="4909"/>
    <lineage>
        <taxon>Eukaryota</taxon>
        <taxon>Fungi</taxon>
        <taxon>Dikarya</taxon>
        <taxon>Ascomycota</taxon>
        <taxon>Saccharomycotina</taxon>
        <taxon>Pichiomycetes</taxon>
        <taxon>Pichiales</taxon>
        <taxon>Pichiaceae</taxon>
        <taxon>Pichia</taxon>
    </lineage>
</organism>
<evidence type="ECO:0000313" key="3">
    <source>
        <dbReference type="Proteomes" id="UP000249293"/>
    </source>
</evidence>
<feature type="transmembrane region" description="Helical" evidence="1">
    <location>
        <begin position="41"/>
        <end position="60"/>
    </location>
</feature>